<feature type="transmembrane region" description="Helical" evidence="4">
    <location>
        <begin position="401"/>
        <end position="426"/>
    </location>
</feature>
<feature type="transmembrane region" description="Helical" evidence="4">
    <location>
        <begin position="198"/>
        <end position="218"/>
    </location>
</feature>
<feature type="region of interest" description="Disordered" evidence="3">
    <location>
        <begin position="38"/>
        <end position="62"/>
    </location>
</feature>
<comment type="similarity">
    <text evidence="2">Belongs to the major facilitator superfamily. Monocarboxylate porter (TC 2.A.1.13) family.</text>
</comment>
<dbReference type="Proteomes" id="UP000290900">
    <property type="component" value="Unassembled WGS sequence"/>
</dbReference>
<evidence type="ECO:0000259" key="5">
    <source>
        <dbReference type="PROSITE" id="PS50850"/>
    </source>
</evidence>
<dbReference type="EMBL" id="CAACVR010000023">
    <property type="protein sequence ID" value="VEU22612.1"/>
    <property type="molecule type" value="Genomic_DNA"/>
</dbReference>
<dbReference type="InParanoid" id="A0A448YNU3"/>
<evidence type="ECO:0000256" key="3">
    <source>
        <dbReference type="SAM" id="MobiDB-lite"/>
    </source>
</evidence>
<feature type="transmembrane region" description="Helical" evidence="4">
    <location>
        <begin position="141"/>
        <end position="158"/>
    </location>
</feature>
<sequence length="500" mass="54440">MTEAIRQRYAIVDKSTQDSSQSATLEMPKKLHTFEQSEVQLADGTDPPTTTQDDDTSEVPPFSYPEGGLKAYSVVLASCIGMMCDYGFLNSIGAIESYVAQFILVNNSQLGISWVFSIFCFIAFAGNIFSGFVFDRYGARILFIIGSILIVGGLFGTANSSTLWQFVLSFSICCGFGCTLITPPCVSCVGHYFDKKRGLAMGLAISGASIGGVIWPLVCRSLYTKIGFTWTIRVLAFMFMALMAIACVLVDDRRVEIRQHEEQVKREKEKDTATTTTVHSITEGESESSFTFSHVLTYLTSIVDFSLLKDVSYDFLVVALSMNEFSLIVAFTYTPSYALDKGFGQSVSLLSLTIMNAAGIPGRYIPTYLSDKVGYFNMACVTSLCMTVSIFIIWVPFGQNLAAFMVFAVFYGISVAGTLGLIPLCTSAISKPQDYGKAYGTAYFFASFGNLVCLPIGMAITSTKGGFQAMTAFCGSISALCTLFFVLARIKLAGFKRAKI</sequence>
<dbReference type="CDD" id="cd17352">
    <property type="entry name" value="MFS_MCT_SLC16"/>
    <property type="match status" value="1"/>
</dbReference>
<dbReference type="InterPro" id="IPR050327">
    <property type="entry name" value="Proton-linked_MCT"/>
</dbReference>
<feature type="transmembrane region" description="Helical" evidence="4">
    <location>
        <begin position="342"/>
        <end position="361"/>
    </location>
</feature>
<feature type="transmembrane region" description="Helical" evidence="4">
    <location>
        <begin position="112"/>
        <end position="134"/>
    </location>
</feature>
<feature type="transmembrane region" description="Helical" evidence="4">
    <location>
        <begin position="438"/>
        <end position="460"/>
    </location>
</feature>
<dbReference type="InterPro" id="IPR011701">
    <property type="entry name" value="MFS"/>
</dbReference>
<organism evidence="6 7">
    <name type="scientific">Brettanomyces naardenensis</name>
    <name type="common">Yeast</name>
    <dbReference type="NCBI Taxonomy" id="13370"/>
    <lineage>
        <taxon>Eukaryota</taxon>
        <taxon>Fungi</taxon>
        <taxon>Dikarya</taxon>
        <taxon>Ascomycota</taxon>
        <taxon>Saccharomycotina</taxon>
        <taxon>Pichiomycetes</taxon>
        <taxon>Pichiales</taxon>
        <taxon>Pichiaceae</taxon>
        <taxon>Brettanomyces</taxon>
    </lineage>
</organism>
<keyword evidence="4" id="KW-1133">Transmembrane helix</keyword>
<dbReference type="GO" id="GO:0032218">
    <property type="term" value="P:riboflavin transport"/>
    <property type="evidence" value="ECO:0007669"/>
    <property type="project" value="TreeGrafter"/>
</dbReference>
<comment type="subcellular location">
    <subcellularLocation>
        <location evidence="1">Membrane</location>
        <topology evidence="1">Multi-pass membrane protein</topology>
    </subcellularLocation>
</comment>
<dbReference type="PANTHER" id="PTHR11360:SF177">
    <property type="entry name" value="RIBOFLAVIN TRANSPORTER MCH5"/>
    <property type="match status" value="1"/>
</dbReference>
<dbReference type="GO" id="GO:0016020">
    <property type="term" value="C:membrane"/>
    <property type="evidence" value="ECO:0007669"/>
    <property type="project" value="UniProtKB-SubCell"/>
</dbReference>
<feature type="transmembrane region" description="Helical" evidence="4">
    <location>
        <begin position="164"/>
        <end position="186"/>
    </location>
</feature>
<feature type="transmembrane region" description="Helical" evidence="4">
    <location>
        <begin position="466"/>
        <end position="490"/>
    </location>
</feature>
<reference evidence="6 7" key="1">
    <citation type="submission" date="2018-12" db="EMBL/GenBank/DDBJ databases">
        <authorList>
            <person name="Tiukova I."/>
            <person name="Dainat J."/>
        </authorList>
    </citation>
    <scope>NUCLEOTIDE SEQUENCE [LARGE SCALE GENOMIC DNA]</scope>
</reference>
<accession>A0A448YNU3</accession>
<feature type="transmembrane region" description="Helical" evidence="4">
    <location>
        <begin position="71"/>
        <end position="92"/>
    </location>
</feature>
<feature type="transmembrane region" description="Helical" evidence="4">
    <location>
        <begin position="373"/>
        <end position="395"/>
    </location>
</feature>
<feature type="domain" description="Major facilitator superfamily (MFS) profile" evidence="5">
    <location>
        <begin position="71"/>
        <end position="493"/>
    </location>
</feature>
<evidence type="ECO:0000256" key="4">
    <source>
        <dbReference type="SAM" id="Phobius"/>
    </source>
</evidence>
<feature type="transmembrane region" description="Helical" evidence="4">
    <location>
        <begin position="315"/>
        <end position="336"/>
    </location>
</feature>
<dbReference type="PROSITE" id="PS50850">
    <property type="entry name" value="MFS"/>
    <property type="match status" value="1"/>
</dbReference>
<keyword evidence="4" id="KW-0812">Transmembrane</keyword>
<name>A0A448YNU3_BRENA</name>
<dbReference type="Gene3D" id="1.20.1250.20">
    <property type="entry name" value="MFS general substrate transporter like domains"/>
    <property type="match status" value="1"/>
</dbReference>
<keyword evidence="4" id="KW-0472">Membrane</keyword>
<dbReference type="OrthoDB" id="6509908at2759"/>
<dbReference type="InterPro" id="IPR020846">
    <property type="entry name" value="MFS_dom"/>
</dbReference>
<proteinExistence type="inferred from homology"/>
<dbReference type="SUPFAM" id="SSF103473">
    <property type="entry name" value="MFS general substrate transporter"/>
    <property type="match status" value="1"/>
</dbReference>
<evidence type="ECO:0000256" key="2">
    <source>
        <dbReference type="ARBA" id="ARBA00006727"/>
    </source>
</evidence>
<evidence type="ECO:0000313" key="6">
    <source>
        <dbReference type="EMBL" id="VEU22612.1"/>
    </source>
</evidence>
<dbReference type="FunCoup" id="A0A448YNU3">
    <property type="interactions" value="178"/>
</dbReference>
<evidence type="ECO:0000313" key="7">
    <source>
        <dbReference type="Proteomes" id="UP000290900"/>
    </source>
</evidence>
<gene>
    <name evidence="6" type="ORF">BRENAR_LOCUS3343</name>
</gene>
<protein>
    <submittedName>
        <fullName evidence="6">DEKNAAC103670</fullName>
    </submittedName>
</protein>
<dbReference type="GO" id="GO:0022857">
    <property type="term" value="F:transmembrane transporter activity"/>
    <property type="evidence" value="ECO:0007669"/>
    <property type="project" value="InterPro"/>
</dbReference>
<keyword evidence="7" id="KW-1185">Reference proteome</keyword>
<dbReference type="PANTHER" id="PTHR11360">
    <property type="entry name" value="MONOCARBOXYLATE TRANSPORTER"/>
    <property type="match status" value="1"/>
</dbReference>
<evidence type="ECO:0000256" key="1">
    <source>
        <dbReference type="ARBA" id="ARBA00004141"/>
    </source>
</evidence>
<dbReference type="InterPro" id="IPR036259">
    <property type="entry name" value="MFS_trans_sf"/>
</dbReference>
<dbReference type="AlphaFoldDB" id="A0A448YNU3"/>
<dbReference type="Pfam" id="PF07690">
    <property type="entry name" value="MFS_1"/>
    <property type="match status" value="1"/>
</dbReference>
<feature type="transmembrane region" description="Helical" evidence="4">
    <location>
        <begin position="230"/>
        <end position="250"/>
    </location>
</feature>